<organism evidence="2 5">
    <name type="scientific">Plasmodium ovale wallikeri</name>
    <dbReference type="NCBI Taxonomy" id="864142"/>
    <lineage>
        <taxon>Eukaryota</taxon>
        <taxon>Sar</taxon>
        <taxon>Alveolata</taxon>
        <taxon>Apicomplexa</taxon>
        <taxon>Aconoidasida</taxon>
        <taxon>Haemosporida</taxon>
        <taxon>Plasmodiidae</taxon>
        <taxon>Plasmodium</taxon>
        <taxon>Plasmodium (Plasmodium)</taxon>
    </lineage>
</organism>
<keyword evidence="5" id="KW-1185">Reference proteome</keyword>
<name>A0A1A8Z862_PLAOA</name>
<feature type="region of interest" description="Disordered" evidence="1">
    <location>
        <begin position="1"/>
        <end position="38"/>
    </location>
</feature>
<sequence length="250" mass="28157">MGSKAERRLTWEKTTQSEKSDLSTQSKKSGTRNSRVSVSTVCKRIARNHVMLKKGVTKDRASAKKRKLFEDALSYESNFLPNSLTQINGGSGGDDCGVVHPYYIPTATTPPIGNYPGACNQGGNYGQFCTHDNTFNMYKQGNNEIVQEEMNNLNTTINFDKNVLINSIDVILNFVNYHNLNDTIKPEILHENLLNLRFHILSLNEEKFNQKKITEYFLKICAHAMHIQVRNTGGPTLGGVDTDVCVFMRF</sequence>
<dbReference type="Proteomes" id="UP000078550">
    <property type="component" value="Unassembled WGS sequence"/>
</dbReference>
<evidence type="ECO:0000313" key="5">
    <source>
        <dbReference type="Proteomes" id="UP000078555"/>
    </source>
</evidence>
<feature type="compositionally biased region" description="Basic and acidic residues" evidence="1">
    <location>
        <begin position="1"/>
        <end position="21"/>
    </location>
</feature>
<accession>A0A1A8Z862</accession>
<dbReference type="EMBL" id="FLRD01000113">
    <property type="protein sequence ID" value="SBT40045.1"/>
    <property type="molecule type" value="Genomic_DNA"/>
</dbReference>
<evidence type="ECO:0000313" key="2">
    <source>
        <dbReference type="EMBL" id="SBT40045.1"/>
    </source>
</evidence>
<reference evidence="2" key="2">
    <citation type="submission" date="2016-05" db="EMBL/GenBank/DDBJ databases">
        <authorList>
            <person name="Lavstsen T."/>
            <person name="Jespersen J.S."/>
        </authorList>
    </citation>
    <scope>NUCLEOTIDE SEQUENCE [LARGE SCALE GENOMIC DNA]</scope>
</reference>
<evidence type="ECO:0000256" key="1">
    <source>
        <dbReference type="SAM" id="MobiDB-lite"/>
    </source>
</evidence>
<reference evidence="4 5" key="1">
    <citation type="submission" date="2016-05" db="EMBL/GenBank/DDBJ databases">
        <authorList>
            <person name="Naeem Raeece"/>
        </authorList>
    </citation>
    <scope>NUCLEOTIDE SEQUENCE [LARGE SCALE GENOMIC DNA]</scope>
</reference>
<dbReference type="Proteomes" id="UP000078555">
    <property type="component" value="Unassembled WGS sequence"/>
</dbReference>
<dbReference type="EMBL" id="FLRE01000153">
    <property type="protein sequence ID" value="SBT40467.1"/>
    <property type="molecule type" value="Genomic_DNA"/>
</dbReference>
<evidence type="ECO:0000313" key="4">
    <source>
        <dbReference type="Proteomes" id="UP000078550"/>
    </source>
</evidence>
<dbReference type="AlphaFoldDB" id="A0A1A8Z862"/>
<evidence type="ECO:0000313" key="3">
    <source>
        <dbReference type="EMBL" id="SBT40467.1"/>
    </source>
</evidence>
<feature type="compositionally biased region" description="Polar residues" evidence="1">
    <location>
        <begin position="22"/>
        <end position="38"/>
    </location>
</feature>
<protein>
    <submittedName>
        <fullName evidence="2">Uncharacterized protein</fullName>
    </submittedName>
</protein>
<proteinExistence type="predicted"/>
<gene>
    <name evidence="2" type="ORF">POVWA1_041200</name>
    <name evidence="3" type="ORF">POVWA2_039780</name>
</gene>